<dbReference type="PANTHER" id="PTHR46560">
    <property type="entry name" value="CYPHER, ISOFORM B"/>
    <property type="match status" value="1"/>
</dbReference>
<dbReference type="PANTHER" id="PTHR46560:SF12">
    <property type="entry name" value="ZP DOMAIN-CONTAINING PROTEIN"/>
    <property type="match status" value="1"/>
</dbReference>
<proteinExistence type="predicted"/>
<name>A0A2K6WH32_ONCVO</name>
<reference evidence="4" key="1">
    <citation type="submission" date="2013-10" db="EMBL/GenBank/DDBJ databases">
        <title>Genome sequencing of Onchocerca volvulus.</title>
        <authorList>
            <person name="Cotton J."/>
            <person name="Tsai J."/>
            <person name="Stanley E."/>
            <person name="Tracey A."/>
            <person name="Holroyd N."/>
            <person name="Lustigman S."/>
            <person name="Berriman M."/>
        </authorList>
    </citation>
    <scope>NUCLEOTIDE SEQUENCE</scope>
</reference>
<dbReference type="EnsemblMetazoa" id="OVOC8187.1">
    <property type="protein sequence ID" value="OVOC8187.1"/>
    <property type="gene ID" value="WBGene00244996"/>
</dbReference>
<dbReference type="EMBL" id="CMVM020000247">
    <property type="status" value="NOT_ANNOTATED_CDS"/>
    <property type="molecule type" value="Genomic_DNA"/>
</dbReference>
<dbReference type="AlphaFoldDB" id="A0A2K6WH32"/>
<dbReference type="Proteomes" id="UP000024404">
    <property type="component" value="Unassembled WGS sequence"/>
</dbReference>
<dbReference type="InterPro" id="IPR055355">
    <property type="entry name" value="ZP-C"/>
</dbReference>
<evidence type="ECO:0000313" key="4">
    <source>
        <dbReference type="Proteomes" id="UP000024404"/>
    </source>
</evidence>
<evidence type="ECO:0000256" key="1">
    <source>
        <dbReference type="ARBA" id="ARBA00023157"/>
    </source>
</evidence>
<feature type="domain" description="ZP" evidence="2">
    <location>
        <begin position="4"/>
        <end position="413"/>
    </location>
</feature>
<dbReference type="EnsemblMetazoa" id="OVOC8187.2">
    <property type="protein sequence ID" value="OVOC8187.2"/>
    <property type="gene ID" value="WBGene00244996"/>
</dbReference>
<dbReference type="Pfam" id="PF00100">
    <property type="entry name" value="Zona_pellucida"/>
    <property type="match status" value="1"/>
</dbReference>
<evidence type="ECO:0000313" key="3">
    <source>
        <dbReference type="EnsemblMetazoa" id="OVOC8187.1"/>
    </source>
</evidence>
<dbReference type="Pfam" id="PF25057">
    <property type="entry name" value="CUT_N"/>
    <property type="match status" value="1"/>
</dbReference>
<keyword evidence="1" id="KW-1015">Disulfide bond</keyword>
<dbReference type="InterPro" id="IPR056953">
    <property type="entry name" value="CUT_N"/>
</dbReference>
<reference evidence="3" key="2">
    <citation type="submission" date="2018-02" db="UniProtKB">
        <authorList>
            <consortium name="EnsemblMetazoa"/>
        </authorList>
    </citation>
    <scope>IDENTIFICATION</scope>
</reference>
<evidence type="ECO:0000259" key="2">
    <source>
        <dbReference type="PROSITE" id="PS51034"/>
    </source>
</evidence>
<dbReference type="OMA" id="NNWGNWP"/>
<dbReference type="STRING" id="6282.A0A2K6WH32"/>
<sequence length="414" mass="46457">ANAICAEDGIAANIEFNRFFDGKIYSANYSTNPDCIYHNTNDTPILAIEFVIPLNKCGTRISRNTRNIVDLIENFICVQMEKEIQVSLDRHFLFTCQLAPPPELIQAQNGETSISNKILKYGLSSQEAEPEFKPENNWGNWPINSTSISSTPISASVSSEGKFENWPLELSTTGKTLSVNRLLITTATTSATDVSTKSNENLNTLMKILEKIKFWHNVVSTPLFSNKITSEMNTNISTTTAVDTKVTLSAARENSTSRWRKPLESVRIFATQLPNQKSTTDMAIYLEIQDNDEVPFGNTINRPIQIGENISLVIRGRSRNSKGDTYNLFVHSCYASDKQGLAKIMLIDRFGCAVQPKLTGQMIRMKKAGQTYYYFRFSAFKFPGPDDVYFTCAVDISQNESFPKKCGTTRNETR</sequence>
<dbReference type="PROSITE" id="PS51034">
    <property type="entry name" value="ZP_2"/>
    <property type="match status" value="1"/>
</dbReference>
<dbReference type="InterPro" id="IPR042235">
    <property type="entry name" value="ZP-C_dom"/>
</dbReference>
<protein>
    <submittedName>
        <fullName evidence="3">ZP domain-containing protein</fullName>
    </submittedName>
</protein>
<organism evidence="3 4">
    <name type="scientific">Onchocerca volvulus</name>
    <dbReference type="NCBI Taxonomy" id="6282"/>
    <lineage>
        <taxon>Eukaryota</taxon>
        <taxon>Metazoa</taxon>
        <taxon>Ecdysozoa</taxon>
        <taxon>Nematoda</taxon>
        <taxon>Chromadorea</taxon>
        <taxon>Rhabditida</taxon>
        <taxon>Spirurina</taxon>
        <taxon>Spiruromorpha</taxon>
        <taxon>Filarioidea</taxon>
        <taxon>Onchocercidae</taxon>
        <taxon>Onchocerca</taxon>
    </lineage>
</organism>
<dbReference type="Gene3D" id="2.60.40.4100">
    <property type="entry name" value="Zona pellucida, ZP-C domain"/>
    <property type="match status" value="1"/>
</dbReference>
<keyword evidence="4" id="KW-1185">Reference proteome</keyword>
<dbReference type="InterPro" id="IPR001507">
    <property type="entry name" value="ZP_dom"/>
</dbReference>
<accession>A0A2K6WH32</accession>
<dbReference type="SMART" id="SM00241">
    <property type="entry name" value="ZP"/>
    <property type="match status" value="1"/>
</dbReference>